<feature type="active site" evidence="1">
    <location>
        <position position="82"/>
    </location>
</feature>
<feature type="binding site" evidence="1">
    <location>
        <position position="61"/>
    </location>
    <ligand>
        <name>Mg(2+)</name>
        <dbReference type="ChEBI" id="CHEBI:18420"/>
    </ligand>
</feature>
<organism evidence="2 3">
    <name type="scientific">Actinomadura miaoliensis</name>
    <dbReference type="NCBI Taxonomy" id="430685"/>
    <lineage>
        <taxon>Bacteria</taxon>
        <taxon>Bacillati</taxon>
        <taxon>Actinomycetota</taxon>
        <taxon>Actinomycetes</taxon>
        <taxon>Streptosporangiales</taxon>
        <taxon>Thermomonosporaceae</taxon>
        <taxon>Actinomadura</taxon>
    </lineage>
</organism>
<dbReference type="EC" id="6.3.3.3" evidence="1"/>
<dbReference type="CDD" id="cd03109">
    <property type="entry name" value="DTBS"/>
    <property type="match status" value="1"/>
</dbReference>
<comment type="subcellular location">
    <subcellularLocation>
        <location evidence="1">Cytoplasm</location>
    </subcellularLocation>
</comment>
<comment type="catalytic activity">
    <reaction evidence="1">
        <text>(7R,8S)-7,8-diammoniononanoate + CO2 + ATP = (4R,5S)-dethiobiotin + ADP + phosphate + 3 H(+)</text>
        <dbReference type="Rhea" id="RHEA:15805"/>
        <dbReference type="ChEBI" id="CHEBI:15378"/>
        <dbReference type="ChEBI" id="CHEBI:16526"/>
        <dbReference type="ChEBI" id="CHEBI:30616"/>
        <dbReference type="ChEBI" id="CHEBI:43474"/>
        <dbReference type="ChEBI" id="CHEBI:149469"/>
        <dbReference type="ChEBI" id="CHEBI:149473"/>
        <dbReference type="ChEBI" id="CHEBI:456216"/>
        <dbReference type="EC" id="6.3.3.3"/>
    </reaction>
</comment>
<feature type="binding site" evidence="1">
    <location>
        <begin position="57"/>
        <end position="62"/>
    </location>
    <ligand>
        <name>ATP</name>
        <dbReference type="ChEBI" id="CHEBI:30616"/>
    </ligand>
</feature>
<dbReference type="InterPro" id="IPR027417">
    <property type="entry name" value="P-loop_NTPase"/>
</dbReference>
<dbReference type="EMBL" id="BAAAZG010000042">
    <property type="protein sequence ID" value="GAA4087765.1"/>
    <property type="molecule type" value="Genomic_DNA"/>
</dbReference>
<dbReference type="SUPFAM" id="SSF52540">
    <property type="entry name" value="P-loop containing nucleoside triphosphate hydrolases"/>
    <property type="match status" value="1"/>
</dbReference>
<keyword evidence="1" id="KW-0963">Cytoplasm</keyword>
<comment type="similarity">
    <text evidence="1">Belongs to the dethiobiotin synthetase family.</text>
</comment>
<protein>
    <recommendedName>
        <fullName evidence="1">ATP-dependent dethiobiotin synthetase BioD</fullName>
        <ecNumber evidence="1">6.3.3.3</ecNumber>
    </recommendedName>
    <alternativeName>
        <fullName evidence="1">DTB synthetase</fullName>
        <shortName evidence="1">DTBS</shortName>
    </alternativeName>
    <alternativeName>
        <fullName evidence="1">Dethiobiotin synthase</fullName>
    </alternativeName>
</protein>
<comment type="cofactor">
    <cofactor evidence="1">
        <name>Mg(2+)</name>
        <dbReference type="ChEBI" id="CHEBI:18420"/>
    </cofactor>
</comment>
<dbReference type="PANTHER" id="PTHR43210">
    <property type="entry name" value="DETHIOBIOTIN SYNTHETASE"/>
    <property type="match status" value="1"/>
</dbReference>
<keyword evidence="1" id="KW-0547">Nucleotide-binding</keyword>
<dbReference type="Gene3D" id="3.40.50.300">
    <property type="entry name" value="P-loop containing nucleotide triphosphate hydrolases"/>
    <property type="match status" value="1"/>
</dbReference>
<evidence type="ECO:0000256" key="1">
    <source>
        <dbReference type="HAMAP-Rule" id="MF_00336"/>
    </source>
</evidence>
<dbReference type="InterPro" id="IPR004472">
    <property type="entry name" value="DTB_synth_BioD"/>
</dbReference>
<keyword evidence="1" id="KW-0436">Ligase</keyword>
<evidence type="ECO:0000313" key="3">
    <source>
        <dbReference type="Proteomes" id="UP001500683"/>
    </source>
</evidence>
<keyword evidence="3" id="KW-1185">Reference proteome</keyword>
<comment type="caution">
    <text evidence="1">Lacks conserved residue(s) required for the propagation of feature annotation.</text>
</comment>
<comment type="subunit">
    <text evidence="1">Homodimer.</text>
</comment>
<comment type="caution">
    <text evidence="2">The sequence shown here is derived from an EMBL/GenBank/DDBJ whole genome shotgun (WGS) entry which is preliminary data.</text>
</comment>
<proteinExistence type="inferred from homology"/>
<feature type="binding site" evidence="1">
    <location>
        <position position="154"/>
    </location>
    <ligand>
        <name>Mg(2+)</name>
        <dbReference type="ChEBI" id="CHEBI:18420"/>
    </ligand>
</feature>
<comment type="function">
    <text evidence="1">Catalyzes a mechanistically unusual reaction, the ATP-dependent insertion of CO2 between the N7 and N8 nitrogen atoms of 7,8-diaminopelargonic acid (DAPA, also called 7,8-diammoniononanoate) to form a ureido ring.</text>
</comment>
<evidence type="ECO:0000313" key="2">
    <source>
        <dbReference type="EMBL" id="GAA4087765.1"/>
    </source>
</evidence>
<reference evidence="3" key="1">
    <citation type="journal article" date="2019" name="Int. J. Syst. Evol. Microbiol.">
        <title>The Global Catalogue of Microorganisms (GCM) 10K type strain sequencing project: providing services to taxonomists for standard genome sequencing and annotation.</title>
        <authorList>
            <consortium name="The Broad Institute Genomics Platform"/>
            <consortium name="The Broad Institute Genome Sequencing Center for Infectious Disease"/>
            <person name="Wu L."/>
            <person name="Ma J."/>
        </authorList>
    </citation>
    <scope>NUCLEOTIDE SEQUENCE [LARGE SCALE GENOMIC DNA]</scope>
    <source>
        <strain evidence="3">JCM 16702</strain>
    </source>
</reference>
<feature type="binding site" evidence="1">
    <location>
        <begin position="215"/>
        <end position="216"/>
    </location>
    <ligand>
        <name>ATP</name>
        <dbReference type="ChEBI" id="CHEBI:30616"/>
    </ligand>
</feature>
<dbReference type="PANTHER" id="PTHR43210:SF5">
    <property type="entry name" value="DETHIOBIOTIN SYNTHETASE"/>
    <property type="match status" value="1"/>
</dbReference>
<dbReference type="NCBIfam" id="TIGR00347">
    <property type="entry name" value="bioD"/>
    <property type="match status" value="1"/>
</dbReference>
<keyword evidence="1" id="KW-0460">Magnesium</keyword>
<name>A0ABP7WF57_9ACTN</name>
<accession>A0ABP7WF57</accession>
<dbReference type="Proteomes" id="UP001500683">
    <property type="component" value="Unassembled WGS sequence"/>
</dbReference>
<dbReference type="Pfam" id="PF13500">
    <property type="entry name" value="AAA_26"/>
    <property type="match status" value="1"/>
</dbReference>
<keyword evidence="1" id="KW-0479">Metal-binding</keyword>
<feature type="binding site" evidence="1">
    <location>
        <position position="86"/>
    </location>
    <ligand>
        <name>substrate</name>
    </ligand>
</feature>
<feature type="binding site" evidence="1">
    <location>
        <position position="95"/>
    </location>
    <ligand>
        <name>Mg(2+)</name>
        <dbReference type="ChEBI" id="CHEBI:18420"/>
    </ligand>
</feature>
<gene>
    <name evidence="1 2" type="primary">bioD</name>
    <name evidence="2" type="ORF">GCM10022214_55090</name>
</gene>
<feature type="binding site" evidence="1">
    <location>
        <position position="95"/>
    </location>
    <ligand>
        <name>ATP</name>
        <dbReference type="ChEBI" id="CHEBI:30616"/>
    </ligand>
</feature>
<feature type="binding site" evidence="1">
    <location>
        <begin position="154"/>
        <end position="157"/>
    </location>
    <ligand>
        <name>ATP</name>
        <dbReference type="ChEBI" id="CHEBI:30616"/>
    </ligand>
</feature>
<dbReference type="HAMAP" id="MF_00336">
    <property type="entry name" value="BioD"/>
    <property type="match status" value="1"/>
</dbReference>
<keyword evidence="1" id="KW-0067">ATP-binding</keyword>
<sequence length="286" mass="29011">MPPPGSGGFQGIPGACARTRVQIPLAKTVEFGERAAGAARARVPVVSVLVVTGTCTGVGKTIVTAALAALAAARGSSVAVVKPAQTGVSPGEPGDLDVVRRLAGVDDLHEFARFPDALSPAAAARRAGLPPVALPEVAGRIRELAETRRLVLVEGAGGLLVRYDEEGTTVADLARWLGAPAVVVTRPDLGTLNHTALTLEAMAHRGVQPAGVVIGEWPEKPDLAMRSNVPDLETISARPLAGAVPAGAGALDPAEFLVAAHRALAPVFGGSFDPAAFRDAQGTAVP</sequence>
<comment type="pathway">
    <text evidence="1">Cofactor biosynthesis; biotin biosynthesis; biotin from 7,8-diaminononanoate: step 1/2.</text>
</comment>
<keyword evidence="1" id="KW-0093">Biotin biosynthesis</keyword>